<feature type="compositionally biased region" description="Basic residues" evidence="1">
    <location>
        <begin position="13"/>
        <end position="26"/>
    </location>
</feature>
<organism evidence="2">
    <name type="scientific">marine sediment metagenome</name>
    <dbReference type="NCBI Taxonomy" id="412755"/>
    <lineage>
        <taxon>unclassified sequences</taxon>
        <taxon>metagenomes</taxon>
        <taxon>ecological metagenomes</taxon>
    </lineage>
</organism>
<proteinExistence type="predicted"/>
<protein>
    <submittedName>
        <fullName evidence="2">Uncharacterized protein</fullName>
    </submittedName>
</protein>
<dbReference type="EMBL" id="LAZR01030995">
    <property type="protein sequence ID" value="KKL55001.1"/>
    <property type="molecule type" value="Genomic_DNA"/>
</dbReference>
<evidence type="ECO:0000313" key="2">
    <source>
        <dbReference type="EMBL" id="KKL55001.1"/>
    </source>
</evidence>
<name>A0A0F9DMF9_9ZZZZ</name>
<evidence type="ECO:0000256" key="1">
    <source>
        <dbReference type="SAM" id="MobiDB-lite"/>
    </source>
</evidence>
<gene>
    <name evidence="2" type="ORF">LCGC14_2259770</name>
</gene>
<dbReference type="AlphaFoldDB" id="A0A0F9DMF9"/>
<sequence>MPIRRAANIKRNLIKHLHDHPPKGKNKPSPALKKARQQRKPKQA</sequence>
<accession>A0A0F9DMF9</accession>
<feature type="region of interest" description="Disordered" evidence="1">
    <location>
        <begin position="13"/>
        <end position="44"/>
    </location>
</feature>
<feature type="compositionally biased region" description="Basic residues" evidence="1">
    <location>
        <begin position="33"/>
        <end position="44"/>
    </location>
</feature>
<reference evidence="2" key="1">
    <citation type="journal article" date="2015" name="Nature">
        <title>Complex archaea that bridge the gap between prokaryotes and eukaryotes.</title>
        <authorList>
            <person name="Spang A."/>
            <person name="Saw J.H."/>
            <person name="Jorgensen S.L."/>
            <person name="Zaremba-Niedzwiedzka K."/>
            <person name="Martijn J."/>
            <person name="Lind A.E."/>
            <person name="van Eijk R."/>
            <person name="Schleper C."/>
            <person name="Guy L."/>
            <person name="Ettema T.J."/>
        </authorList>
    </citation>
    <scope>NUCLEOTIDE SEQUENCE</scope>
</reference>
<comment type="caution">
    <text evidence="2">The sequence shown here is derived from an EMBL/GenBank/DDBJ whole genome shotgun (WGS) entry which is preliminary data.</text>
</comment>